<comment type="caution">
    <text evidence="6">The sequence shown here is derived from an EMBL/GenBank/DDBJ whole genome shotgun (WGS) entry which is preliminary data.</text>
</comment>
<feature type="transmembrane region" description="Helical" evidence="2">
    <location>
        <begin position="66"/>
        <end position="89"/>
    </location>
</feature>
<dbReference type="InterPro" id="IPR053156">
    <property type="entry name" value="T6SS_TssM-like"/>
</dbReference>
<evidence type="ECO:0000313" key="7">
    <source>
        <dbReference type="Proteomes" id="UP001430149"/>
    </source>
</evidence>
<dbReference type="EMBL" id="JADIKE010000035">
    <property type="protein sequence ID" value="MBM7125873.1"/>
    <property type="molecule type" value="Genomic_DNA"/>
</dbReference>
<gene>
    <name evidence="6" type="ORF">ISP19_10885</name>
</gene>
<dbReference type="PANTHER" id="PTHR36153:SF1">
    <property type="entry name" value="TYPE VI SECRETION SYSTEM COMPONENT TSSM1"/>
    <property type="match status" value="1"/>
</dbReference>
<proteinExistence type="predicted"/>
<evidence type="ECO:0000256" key="1">
    <source>
        <dbReference type="SAM" id="MobiDB-lite"/>
    </source>
</evidence>
<name>A0ABS2K6D9_9GAMM</name>
<dbReference type="InterPro" id="IPR010623">
    <property type="entry name" value="IcmF_C"/>
</dbReference>
<evidence type="ECO:0000259" key="3">
    <source>
        <dbReference type="Pfam" id="PF06744"/>
    </source>
</evidence>
<evidence type="ECO:0000313" key="6">
    <source>
        <dbReference type="EMBL" id="MBM7125873.1"/>
    </source>
</evidence>
<sequence length="1180" mass="128220">MTTPTNNLKALAASESTPPVTNAPGMLGSALIAVALATAALALVWLGGDVVHTPTTHAKQTASIGILSTLAAVLMIHLLAFGSVAYHLAGRLFRWETRHADAATPNSAKHDTPFALLCDALRDRYGWRWRYRDRWLLVCGDDAVVDAVAPALRKEGYAVHPGMVLLHAGSGDKLDAARLRAIASLRRLRPVDAMVLVLANQDEKAASCKADALSKPWLAQTTALHWAAPTYVLNVVNVDGAMPEHGEAIACTWQGRVDAERETTALAELSRLLADTAVQRMSEQRQVRYLAQLSSYIALQGAAWVECLAQIGRGYRRQAFIAGVFFSPAFKPKPDHVAGFDNAAPSHQATWEAIAAHSRRVHEHRVGFSWSSLLAWAVTAGVMACMLGTLTSFTLNRNAIVRAQTALQTVQAAKTRTQSLQALDGVQKELNTLESYQQHGAPWRMRFGLNRDKALQEALWPPYAAASHRVLVQPLRAGLEQQLQQLGTLSDQVLASRGDDTVKGAYADLKAYLMLAEPSHVEVPFLTQQWLATSAAQRPPDASLSVGAWNDLMQHLVTFQVNHLAQAHLPTGVSLAVPVDPALVNAARQTLVGVIGLQNSTDTVYQQILAENRDKYPPLSLQTLLGDSSSRGVFATSETVAGVFTRSAWDERIGKAIDEAGTTRTVAGDWVLSDTKASSTAPSADALRTALRARYFNDYARAWQQFLNSVRWQPEESLSGTVDQMNLLADPQRSPLLALFKVIVYQAGAGTEAASLSDALVNKAKQLVHRDEADPSKHAAPTSASPLANAFGPLLQLAGGDNADASQRGALGTTGTDISLSRYLERVTAVRLKLQQIMMSPDPDAMSRVTAQAILQGRTSELAESRDYASRVAASLGQAWGGLGDALLQRPLDQAWDAVLKPAATSLNETWRSTLVSDWHASFDGRYPFADSDNDASLPELARFLAANNGLLVQFVQTQLGGILERQGDHWVEVQGTGRQTLHVDPAFLEALNRLQHIAHVLFPSGDSRLRYELRAVPTPDVTDLSIVLSGRELHYFNQREAWMPFEWPGDALDNTTRIDWQTQQGGLRSSLEFEGRFGLIRLLERATVTPQDSARYLLTWKPSPSAMPDLRVQLRSETGKGPLEVLALRHFVLPTRIFVGHGNSTPRRVAGGPFPPDGVAASGDAPSSLLPRIALPERD</sequence>
<organism evidence="6 7">
    <name type="scientific">Dyella flava</name>
    <dbReference type="NCBI Taxonomy" id="1920170"/>
    <lineage>
        <taxon>Bacteria</taxon>
        <taxon>Pseudomonadati</taxon>
        <taxon>Pseudomonadota</taxon>
        <taxon>Gammaproteobacteria</taxon>
        <taxon>Lysobacterales</taxon>
        <taxon>Rhodanobacteraceae</taxon>
        <taxon>Dyella</taxon>
    </lineage>
</organism>
<feature type="region of interest" description="Disordered" evidence="1">
    <location>
        <begin position="1143"/>
        <end position="1180"/>
    </location>
</feature>
<evidence type="ECO:0000256" key="2">
    <source>
        <dbReference type="SAM" id="Phobius"/>
    </source>
</evidence>
<feature type="domain" description="Type VI secretion system IcmF C-terminal" evidence="3">
    <location>
        <begin position="1013"/>
        <end position="1103"/>
    </location>
</feature>
<keyword evidence="2" id="KW-1133">Transmembrane helix</keyword>
<evidence type="ECO:0000259" key="5">
    <source>
        <dbReference type="Pfam" id="PF21070"/>
    </source>
</evidence>
<protein>
    <submittedName>
        <fullName evidence="6">Type VI secretion protein VasK</fullName>
    </submittedName>
</protein>
<feature type="transmembrane region" description="Helical" evidence="2">
    <location>
        <begin position="26"/>
        <end position="46"/>
    </location>
</feature>
<feature type="domain" description="IcmF-related" evidence="4">
    <location>
        <begin position="420"/>
        <end position="746"/>
    </location>
</feature>
<feature type="transmembrane region" description="Helical" evidence="2">
    <location>
        <begin position="373"/>
        <end position="395"/>
    </location>
</feature>
<keyword evidence="2" id="KW-0812">Transmembrane</keyword>
<evidence type="ECO:0000259" key="4">
    <source>
        <dbReference type="Pfam" id="PF06761"/>
    </source>
</evidence>
<dbReference type="Pfam" id="PF06761">
    <property type="entry name" value="IcmF-related"/>
    <property type="match status" value="1"/>
</dbReference>
<reference evidence="6" key="1">
    <citation type="submission" date="2020-10" db="EMBL/GenBank/DDBJ databases">
        <title>Phylogeny of dyella-like bacteria.</title>
        <authorList>
            <person name="Fu J."/>
        </authorList>
    </citation>
    <scope>NUCLEOTIDE SEQUENCE</scope>
    <source>
        <strain evidence="6">DHOC52</strain>
    </source>
</reference>
<dbReference type="InterPro" id="IPR048677">
    <property type="entry name" value="TssM1_hel"/>
</dbReference>
<feature type="domain" description="Type VI secretion system component TssM1 helical" evidence="5">
    <location>
        <begin position="902"/>
        <end position="1007"/>
    </location>
</feature>
<keyword evidence="7" id="KW-1185">Reference proteome</keyword>
<accession>A0ABS2K6D9</accession>
<dbReference type="PANTHER" id="PTHR36153">
    <property type="entry name" value="INNER MEMBRANE PROTEIN-RELATED"/>
    <property type="match status" value="1"/>
</dbReference>
<keyword evidence="2" id="KW-0472">Membrane</keyword>
<dbReference type="Proteomes" id="UP001430149">
    <property type="component" value="Unassembled WGS sequence"/>
</dbReference>
<dbReference type="InterPro" id="IPR009612">
    <property type="entry name" value="IcmF-rel"/>
</dbReference>
<dbReference type="RefSeq" id="WP_204681882.1">
    <property type="nucleotide sequence ID" value="NZ_BSNR01000001.1"/>
</dbReference>
<dbReference type="Pfam" id="PF06744">
    <property type="entry name" value="IcmF_C"/>
    <property type="match status" value="1"/>
</dbReference>
<dbReference type="Pfam" id="PF21070">
    <property type="entry name" value="IcmF_helical"/>
    <property type="match status" value="1"/>
</dbReference>